<evidence type="ECO:0000313" key="2">
    <source>
        <dbReference type="Proteomes" id="UP001229421"/>
    </source>
</evidence>
<name>A0AAD8L3S0_TARER</name>
<accession>A0AAD8L3S0</accession>
<keyword evidence="2" id="KW-1185">Reference proteome</keyword>
<proteinExistence type="predicted"/>
<comment type="caution">
    <text evidence="1">The sequence shown here is derived from an EMBL/GenBank/DDBJ whole genome shotgun (WGS) entry which is preliminary data.</text>
</comment>
<gene>
    <name evidence="1" type="ORF">QVD17_11161</name>
</gene>
<dbReference type="AlphaFoldDB" id="A0AAD8L3S0"/>
<dbReference type="EMBL" id="JAUHHV010000002">
    <property type="protein sequence ID" value="KAK1434242.1"/>
    <property type="molecule type" value="Genomic_DNA"/>
</dbReference>
<protein>
    <submittedName>
        <fullName evidence="1">Uncharacterized protein</fullName>
    </submittedName>
</protein>
<evidence type="ECO:0000313" key="1">
    <source>
        <dbReference type="EMBL" id="KAK1434242.1"/>
    </source>
</evidence>
<organism evidence="1 2">
    <name type="scientific">Tagetes erecta</name>
    <name type="common">African marigold</name>
    <dbReference type="NCBI Taxonomy" id="13708"/>
    <lineage>
        <taxon>Eukaryota</taxon>
        <taxon>Viridiplantae</taxon>
        <taxon>Streptophyta</taxon>
        <taxon>Embryophyta</taxon>
        <taxon>Tracheophyta</taxon>
        <taxon>Spermatophyta</taxon>
        <taxon>Magnoliopsida</taxon>
        <taxon>eudicotyledons</taxon>
        <taxon>Gunneridae</taxon>
        <taxon>Pentapetalae</taxon>
        <taxon>asterids</taxon>
        <taxon>campanulids</taxon>
        <taxon>Asterales</taxon>
        <taxon>Asteraceae</taxon>
        <taxon>Asteroideae</taxon>
        <taxon>Heliantheae alliance</taxon>
        <taxon>Tageteae</taxon>
        <taxon>Tagetes</taxon>
    </lineage>
</organism>
<dbReference type="Proteomes" id="UP001229421">
    <property type="component" value="Unassembled WGS sequence"/>
</dbReference>
<reference evidence="1" key="1">
    <citation type="journal article" date="2023" name="bioRxiv">
        <title>Improved chromosome-level genome assembly for marigold (Tagetes erecta).</title>
        <authorList>
            <person name="Jiang F."/>
            <person name="Yuan L."/>
            <person name="Wang S."/>
            <person name="Wang H."/>
            <person name="Xu D."/>
            <person name="Wang A."/>
            <person name="Fan W."/>
        </authorList>
    </citation>
    <scope>NUCLEOTIDE SEQUENCE</scope>
    <source>
        <strain evidence="1">WSJ</strain>
        <tissue evidence="1">Leaf</tissue>
    </source>
</reference>
<sequence>MSKNNKNTKVFLAEIQAIIRVPLTLTVNIKPDWTLGVDDAKAKSTITPPEASADTCNKIASTFERENSKKHRNTMEQDISKTVATYKF</sequence>